<comment type="caution">
    <text evidence="2">The sequence shown here is derived from an EMBL/GenBank/DDBJ whole genome shotgun (WGS) entry which is preliminary data.</text>
</comment>
<reference evidence="2 3" key="1">
    <citation type="journal article" date="2019" name="Syst. Appl. Microbiol.">
        <title>Microvirga tunisiensis sp. nov., a root nodule symbiotic bacterium isolated from Lupinus micranthus and L. luteus grown in Northern Tunisia.</title>
        <authorList>
            <person name="Msaddak A."/>
            <person name="Rejili M."/>
            <person name="Duran D."/>
            <person name="Mars M."/>
            <person name="Palacios J.M."/>
            <person name="Ruiz-Argueso T."/>
            <person name="Rey L."/>
            <person name="Imperial J."/>
        </authorList>
    </citation>
    <scope>NUCLEOTIDE SEQUENCE [LARGE SCALE GENOMIC DNA]</scope>
    <source>
        <strain evidence="2 3">Lmie10</strain>
    </source>
</reference>
<protein>
    <submittedName>
        <fullName evidence="2">Uncharacterized protein</fullName>
    </submittedName>
</protein>
<dbReference type="Proteomes" id="UP000403266">
    <property type="component" value="Unassembled WGS sequence"/>
</dbReference>
<keyword evidence="1" id="KW-0175">Coiled coil</keyword>
<accession>A0A5N7MQI4</accession>
<feature type="coiled-coil region" evidence="1">
    <location>
        <begin position="26"/>
        <end position="53"/>
    </location>
</feature>
<sequence>MCGVQMIELCHQPDLLQQAQVLEHWAECREHAVARLERKVERLLDQKRVEQAARLRCAGRYLRHAALREHLHAAALREAAQR</sequence>
<dbReference type="EMBL" id="VOSK01000214">
    <property type="protein sequence ID" value="MPR29265.1"/>
    <property type="molecule type" value="Genomic_DNA"/>
</dbReference>
<evidence type="ECO:0000313" key="3">
    <source>
        <dbReference type="Proteomes" id="UP000403266"/>
    </source>
</evidence>
<keyword evidence="3" id="KW-1185">Reference proteome</keyword>
<evidence type="ECO:0000313" key="2">
    <source>
        <dbReference type="EMBL" id="MPR29265.1"/>
    </source>
</evidence>
<organism evidence="2 3">
    <name type="scientific">Microvirga tunisiensis</name>
    <dbReference type="NCBI Taxonomy" id="2108360"/>
    <lineage>
        <taxon>Bacteria</taxon>
        <taxon>Pseudomonadati</taxon>
        <taxon>Pseudomonadota</taxon>
        <taxon>Alphaproteobacteria</taxon>
        <taxon>Hyphomicrobiales</taxon>
        <taxon>Methylobacteriaceae</taxon>
        <taxon>Microvirga</taxon>
    </lineage>
</organism>
<name>A0A5N7MQI4_9HYPH</name>
<dbReference type="AlphaFoldDB" id="A0A5N7MQI4"/>
<gene>
    <name evidence="2" type="ORF">FS320_30235</name>
</gene>
<evidence type="ECO:0000256" key="1">
    <source>
        <dbReference type="SAM" id="Coils"/>
    </source>
</evidence>
<proteinExistence type="predicted"/>
<dbReference type="RefSeq" id="WP_152715977.1">
    <property type="nucleotide sequence ID" value="NZ_VOSJ01000226.1"/>
</dbReference>